<evidence type="ECO:0000313" key="3">
    <source>
        <dbReference type="Proteomes" id="UP000429607"/>
    </source>
</evidence>
<dbReference type="EMBL" id="QXFV01002742">
    <property type="protein sequence ID" value="KAE8983912.1"/>
    <property type="molecule type" value="Genomic_DNA"/>
</dbReference>
<reference evidence="2 3" key="1">
    <citation type="submission" date="2018-09" db="EMBL/GenBank/DDBJ databases">
        <title>Genomic investigation of the strawberry pathogen Phytophthora fragariae indicates pathogenicity is determined by transcriptional variation in three key races.</title>
        <authorList>
            <person name="Adams T.M."/>
            <person name="Armitage A.D."/>
            <person name="Sobczyk M.K."/>
            <person name="Bates H.J."/>
            <person name="Dunwell J.M."/>
            <person name="Nellist C.F."/>
            <person name="Harrison R.J."/>
        </authorList>
    </citation>
    <scope>NUCLEOTIDE SEQUENCE [LARGE SCALE GENOMIC DNA]</scope>
    <source>
        <strain evidence="2 3">SCRP249</strain>
    </source>
</reference>
<feature type="region of interest" description="Disordered" evidence="1">
    <location>
        <begin position="206"/>
        <end position="271"/>
    </location>
</feature>
<accession>A0A6A3IQ90</accession>
<sequence>MEFDAHYERIMRLIPVDKLESSYNGVIQDEVSSVGHAVNNVVTAYAKLKEVRDAVRKLQNGSHKRSSSLSTAMDNILKPQLELASKLNQANWLVPHFSWLMVDLSVLSVEKRSQRIVEEVVAFKTSILSDIDGRYLVEVTDAVEKVVRWIHRYSRDSKLSRLYGSLFKALSAYSTRLQCETQTAQLDRLLIEMSGALLKPLHPRSIQAKTSKEQDPTQEEELVQTKKDTTSTSDAPLTLATSDSDTSSEPDSESESDSEDEKEAIGGSQAAWNSIMAAIAKS</sequence>
<feature type="compositionally biased region" description="Acidic residues" evidence="1">
    <location>
        <begin position="246"/>
        <end position="262"/>
    </location>
</feature>
<name>A0A6A3IQ90_9STRA</name>
<gene>
    <name evidence="2" type="ORF">PR001_g23319</name>
</gene>
<dbReference type="Proteomes" id="UP000429607">
    <property type="component" value="Unassembled WGS sequence"/>
</dbReference>
<organism evidence="2 3">
    <name type="scientific">Phytophthora rubi</name>
    <dbReference type="NCBI Taxonomy" id="129364"/>
    <lineage>
        <taxon>Eukaryota</taxon>
        <taxon>Sar</taxon>
        <taxon>Stramenopiles</taxon>
        <taxon>Oomycota</taxon>
        <taxon>Peronosporomycetes</taxon>
        <taxon>Peronosporales</taxon>
        <taxon>Peronosporaceae</taxon>
        <taxon>Phytophthora</taxon>
    </lineage>
</organism>
<comment type="caution">
    <text evidence="2">The sequence shown here is derived from an EMBL/GenBank/DDBJ whole genome shotgun (WGS) entry which is preliminary data.</text>
</comment>
<evidence type="ECO:0000313" key="2">
    <source>
        <dbReference type="EMBL" id="KAE8983912.1"/>
    </source>
</evidence>
<evidence type="ECO:0000256" key="1">
    <source>
        <dbReference type="SAM" id="MobiDB-lite"/>
    </source>
</evidence>
<proteinExistence type="predicted"/>
<dbReference type="AlphaFoldDB" id="A0A6A3IQ90"/>
<protein>
    <submittedName>
        <fullName evidence="2">Uncharacterized protein</fullName>
    </submittedName>
</protein>